<name>A0A0H3J1W6_CLOPA</name>
<gene>
    <name evidence="2" type="ORF">CLPA_c06070</name>
    <name evidence="3" type="ORF">CP6013_02542</name>
</gene>
<protein>
    <submittedName>
        <fullName evidence="2">Transporter</fullName>
    </submittedName>
</protein>
<dbReference type="GeneID" id="93072833"/>
<dbReference type="RefSeq" id="WP_004455331.1">
    <property type="nucleotide sequence ID" value="NZ_ANZB01000001.1"/>
</dbReference>
<dbReference type="EMBL" id="CP009268">
    <property type="protein sequence ID" value="AJA50695.1"/>
    <property type="molecule type" value="Genomic_DNA"/>
</dbReference>
<reference evidence="2 5" key="1">
    <citation type="journal article" date="2015" name="Genome Announc.">
        <title>Complete Genome Sequence of the Nitrogen-Fixing and Solvent-Producing Clostridium pasteurianum DSM 525.</title>
        <authorList>
            <person name="Poehlein A."/>
            <person name="Grosse-Honebrink A."/>
            <person name="Zhang Y."/>
            <person name="Minton N.P."/>
            <person name="Daniel R."/>
        </authorList>
    </citation>
    <scope>NUCLEOTIDE SEQUENCE [LARGE SCALE GENOMIC DNA]</scope>
    <source>
        <strain evidence="2">DSM 525</strain>
        <strain evidence="5">DSM 525 / ATCC 6013</strain>
    </source>
</reference>
<dbReference type="EMBL" id="JPGY02000001">
    <property type="protein sequence ID" value="KRU13294.1"/>
    <property type="molecule type" value="Genomic_DNA"/>
</dbReference>
<dbReference type="KEGG" id="cpae:CPAST_c06070"/>
<dbReference type="InterPro" id="IPR003959">
    <property type="entry name" value="ATPase_AAA_core"/>
</dbReference>
<organism evidence="2 5">
    <name type="scientific">Clostridium pasteurianum DSM 525 = ATCC 6013</name>
    <dbReference type="NCBI Taxonomy" id="1262449"/>
    <lineage>
        <taxon>Bacteria</taxon>
        <taxon>Bacillati</taxon>
        <taxon>Bacillota</taxon>
        <taxon>Clostridia</taxon>
        <taxon>Eubacteriales</taxon>
        <taxon>Clostridiaceae</taxon>
        <taxon>Clostridium</taxon>
    </lineage>
</organism>
<reference evidence="3" key="2">
    <citation type="submission" date="2015-10" db="EMBL/GenBank/DDBJ databases">
        <title>Improved Draft Genome Sequence of Clostridium pasteurianum Strain ATCC 6013 (DSM 525) Using a Hybrid Next-Generation Sequencing Approach.</title>
        <authorList>
            <person name="Pyne M.E."/>
            <person name="Utturkar S.M."/>
            <person name="Brown S.D."/>
            <person name="Moo-Young M."/>
            <person name="Chung D.A."/>
            <person name="Chou P.C."/>
        </authorList>
    </citation>
    <scope>NUCLEOTIDE SEQUENCE</scope>
    <source>
        <strain evidence="3">ATCC 6013</strain>
    </source>
</reference>
<dbReference type="InterPro" id="IPR027417">
    <property type="entry name" value="P-loop_NTPase"/>
</dbReference>
<dbReference type="AlphaFoldDB" id="A0A0H3J1W6"/>
<evidence type="ECO:0000313" key="3">
    <source>
        <dbReference type="EMBL" id="KRU13294.1"/>
    </source>
</evidence>
<keyword evidence="5" id="KW-1185">Reference proteome</keyword>
<feature type="domain" description="ATPase AAA-type core" evidence="1">
    <location>
        <begin position="44"/>
        <end position="343"/>
    </location>
</feature>
<evidence type="ECO:0000313" key="4">
    <source>
        <dbReference type="Proteomes" id="UP000028042"/>
    </source>
</evidence>
<dbReference type="eggNOG" id="COG1106">
    <property type="taxonomic scope" value="Bacteria"/>
</dbReference>
<dbReference type="KEGG" id="cpat:CLPA_c06070"/>
<sequence length="414" mass="48693">MLIQFNFKNFKSFRDMTTLDMSATSITEHPYNLINIKNEKYIKIAAIYGANASGKSSVIKAFSFMKAWIRESFKNSSDNDEIPVKRFAFDTESKNIPAEFEVFFIYKGNEYQYGFSLDNYKIHEEWLYIKKTDSKDKYTPLFERSGSDIECNLKLLKGSNNFINMVEDKTLFLSIISNAKIDYAKDVFEWFLVLAVIDYGDLGFETALTQVYAPNIEDKNYQRDLTTFLKAIDINIDGIIIEKYKNENTLKSEYKIYTKHLIEDGKNYYKMPLFEESSGTQKMFSLFYFLKMSIQLGIPIFIDELDSKLHPLLLRYILIMFHNESINKNNAQLIYTTHDNYTLTKDIFRRDQIWFAEKDENATSHLYSLIEYKFDDKKVRKDASFNKDYLLGKYGAVPILRGYDMWRTENGKAK</sequence>
<dbReference type="GO" id="GO:0016887">
    <property type="term" value="F:ATP hydrolysis activity"/>
    <property type="evidence" value="ECO:0007669"/>
    <property type="project" value="InterPro"/>
</dbReference>
<dbReference type="Proteomes" id="UP000030905">
    <property type="component" value="Chromosome"/>
</dbReference>
<reference evidence="3 4" key="3">
    <citation type="journal article" name="Genome Announc.">
        <title>Improved Draft Genome Sequence of Clostridium pasteurianum Strain ATCC 6013 (DSM 525) Using a Hybrid Next-Generation Sequencing Approach.</title>
        <authorList>
            <person name="Pyne M.E."/>
            <person name="Utturkar S."/>
            <person name="Brown S.D."/>
            <person name="Moo-Young M."/>
            <person name="Chung D.A."/>
            <person name="Chou C.P."/>
        </authorList>
    </citation>
    <scope>NUCLEOTIDE SEQUENCE [LARGE SCALE GENOMIC DNA]</scope>
    <source>
        <strain evidence="3 4">ATCC 6013</strain>
    </source>
</reference>
<dbReference type="PANTHER" id="PTHR40396">
    <property type="entry name" value="ATPASE-LIKE PROTEIN"/>
    <property type="match status" value="1"/>
</dbReference>
<proteinExistence type="predicted"/>
<dbReference type="GO" id="GO:0005524">
    <property type="term" value="F:ATP binding"/>
    <property type="evidence" value="ECO:0007669"/>
    <property type="project" value="InterPro"/>
</dbReference>
<dbReference type="PANTHER" id="PTHR40396:SF1">
    <property type="entry name" value="ATPASE AAA-TYPE CORE DOMAIN-CONTAINING PROTEIN"/>
    <property type="match status" value="1"/>
</dbReference>
<evidence type="ECO:0000313" key="5">
    <source>
        <dbReference type="Proteomes" id="UP000030905"/>
    </source>
</evidence>
<dbReference type="Gene3D" id="3.40.50.300">
    <property type="entry name" value="P-loop containing nucleotide triphosphate hydrolases"/>
    <property type="match status" value="1"/>
</dbReference>
<dbReference type="Proteomes" id="UP000028042">
    <property type="component" value="Unassembled WGS sequence"/>
</dbReference>
<dbReference type="Pfam" id="PF13304">
    <property type="entry name" value="AAA_21"/>
    <property type="match status" value="1"/>
</dbReference>
<evidence type="ECO:0000259" key="1">
    <source>
        <dbReference type="Pfam" id="PF13304"/>
    </source>
</evidence>
<accession>A0A0H3J1W6</accession>
<dbReference type="SUPFAM" id="SSF52540">
    <property type="entry name" value="P-loop containing nucleoside triphosphate hydrolases"/>
    <property type="match status" value="1"/>
</dbReference>
<dbReference type="PATRIC" id="fig|1262449.3.peg.505"/>
<evidence type="ECO:0000313" key="2">
    <source>
        <dbReference type="EMBL" id="AJA50695.1"/>
    </source>
</evidence>